<dbReference type="Proteomes" id="UP000596742">
    <property type="component" value="Unassembled WGS sequence"/>
</dbReference>
<dbReference type="AlphaFoldDB" id="A0A8B6HIQ8"/>
<keyword evidence="2" id="KW-1185">Reference proteome</keyword>
<dbReference type="InterPro" id="IPR052986">
    <property type="entry name" value="VLIG_GTPase"/>
</dbReference>
<comment type="caution">
    <text evidence="1">The sequence shown here is derived from an EMBL/GenBank/DDBJ whole genome shotgun (WGS) entry which is preliminary data.</text>
</comment>
<accession>A0A8B6HIQ8</accession>
<name>A0A8B6HIQ8_MYTGA</name>
<dbReference type="PANTHER" id="PTHR14819">
    <property type="entry name" value="GTP-BINDING"/>
    <property type="match status" value="1"/>
</dbReference>
<dbReference type="OrthoDB" id="10541593at2759"/>
<organism evidence="1 2">
    <name type="scientific">Mytilus galloprovincialis</name>
    <name type="common">Mediterranean mussel</name>
    <dbReference type="NCBI Taxonomy" id="29158"/>
    <lineage>
        <taxon>Eukaryota</taxon>
        <taxon>Metazoa</taxon>
        <taxon>Spiralia</taxon>
        <taxon>Lophotrochozoa</taxon>
        <taxon>Mollusca</taxon>
        <taxon>Bivalvia</taxon>
        <taxon>Autobranchia</taxon>
        <taxon>Pteriomorphia</taxon>
        <taxon>Mytilida</taxon>
        <taxon>Mytiloidea</taxon>
        <taxon>Mytilidae</taxon>
        <taxon>Mytilinae</taxon>
        <taxon>Mytilus</taxon>
    </lineage>
</organism>
<evidence type="ECO:0000313" key="1">
    <source>
        <dbReference type="EMBL" id="VDI79348.1"/>
    </source>
</evidence>
<dbReference type="EMBL" id="UYJE01010063">
    <property type="protein sequence ID" value="VDI79348.1"/>
    <property type="molecule type" value="Genomic_DNA"/>
</dbReference>
<proteinExistence type="predicted"/>
<protein>
    <submittedName>
        <fullName evidence="1">Uncharacterized protein</fullName>
    </submittedName>
</protein>
<evidence type="ECO:0000313" key="2">
    <source>
        <dbReference type="Proteomes" id="UP000596742"/>
    </source>
</evidence>
<gene>
    <name evidence="1" type="ORF">MGAL_10B076464</name>
</gene>
<sequence>MNKQRAIQSHICENSRQFMHIFIATLMDTLDVDQDFILFIRWLKLLLDDRSRNVIPKYLARYQREWQTFRSVKNTKDHERIDQIKHQLNESEYELAEASFGFEHLIREVGQMYEAVIEVKSNSRASSSDAYDKMMQGRQKFLETLNEMTKEELKRRK</sequence>
<reference evidence="1" key="1">
    <citation type="submission" date="2018-11" db="EMBL/GenBank/DDBJ databases">
        <authorList>
            <person name="Alioto T."/>
            <person name="Alioto T."/>
        </authorList>
    </citation>
    <scope>NUCLEOTIDE SEQUENCE</scope>
</reference>
<dbReference type="PANTHER" id="PTHR14819:SF25">
    <property type="entry name" value="CHROMOSOME UNDETERMINED SCAFFOLD_52, WHOLE GENOME SHOTGUN SEQUENCE"/>
    <property type="match status" value="1"/>
</dbReference>